<sequence length="69" mass="7473">MPACAGKPPLGFPYALAQDCKETPVKLEINGDIVLGYRSVRNDLKVCSAEKAAIRKWAKDSKLVPSDTP</sequence>
<keyword evidence="2" id="KW-1185">Reference proteome</keyword>
<evidence type="ECO:0000313" key="2">
    <source>
        <dbReference type="Proteomes" id="UP000260554"/>
    </source>
</evidence>
<dbReference type="InterPro" id="IPR058979">
    <property type="entry name" value="LysC-like"/>
</dbReference>
<dbReference type="Pfam" id="PF23793">
    <property type="entry name" value="LysC"/>
    <property type="match status" value="1"/>
</dbReference>
<dbReference type="EMBL" id="MH684921">
    <property type="protein sequence ID" value="AXN53724.1"/>
    <property type="molecule type" value="Genomic_DNA"/>
</dbReference>
<organism evidence="1 2">
    <name type="scientific">Sphingomonas phage Scott</name>
    <dbReference type="NCBI Taxonomy" id="2282912"/>
    <lineage>
        <taxon>Viruses</taxon>
        <taxon>Duplodnaviria</taxon>
        <taxon>Heunggongvirae</taxon>
        <taxon>Uroviricota</taxon>
        <taxon>Caudoviricetes</taxon>
        <taxon>Autographivirales</taxon>
        <taxon>Autonotataviridae</taxon>
        <taxon>Scottvirus</taxon>
        <taxon>Scottvirus scott</taxon>
    </lineage>
</organism>
<name>A0A346FDB0_9CAUD</name>
<evidence type="ECO:0000313" key="1">
    <source>
        <dbReference type="EMBL" id="AXN53724.1"/>
    </source>
</evidence>
<reference evidence="1 2" key="1">
    <citation type="submission" date="2018-07" db="EMBL/GenBank/DDBJ databases">
        <title>Relating species composition and interactions to biofilm formation in a model drinking water community.</title>
        <authorList>
            <person name="Thompson A."/>
            <person name="English E.L."/>
            <person name="Willsey G."/>
            <person name="Nock A.M."/>
            <person name="Eckstrom K."/>
            <person name="Tighe S.W."/>
            <person name="Bavelock M."/>
            <person name="Cairns B."/>
            <person name="Foote A."/>
            <person name="Schulman H."/>
            <person name="Gupta S."/>
            <person name="Kadouri D."/>
            <person name="Wargo M.J."/>
        </authorList>
    </citation>
    <scope>NUCLEOTIDE SEQUENCE [LARGE SCALE GENOMIC DNA]</scope>
    <source>
        <strain evidence="1">SPS</strain>
    </source>
</reference>
<dbReference type="Proteomes" id="UP000260554">
    <property type="component" value="Segment"/>
</dbReference>
<protein>
    <submittedName>
        <fullName evidence="1">Rz1 protein</fullName>
    </submittedName>
</protein>
<accession>A0A346FDB0</accession>
<gene>
    <name evidence="1" type="ORF">SPS_13</name>
</gene>
<proteinExistence type="predicted"/>